<dbReference type="EMBL" id="LNQR01000023">
    <property type="protein sequence ID" value="KWT92038.1"/>
    <property type="molecule type" value="Genomic_DNA"/>
</dbReference>
<evidence type="ECO:0000313" key="2">
    <source>
        <dbReference type="Proteomes" id="UP000060487"/>
    </source>
</evidence>
<dbReference type="RefSeq" id="WP_085051120.1">
    <property type="nucleotide sequence ID" value="NZ_LNQR01000023.1"/>
</dbReference>
<sequence length="576" mass="65196">MKTFTINSNGFEETADMANSLPERIKESTFEDIAGLILEIAEIQSDTERAFFVGLLAKTHNIAKRAIQNDIKKIRKDDNVKTGFSILSMNFPGLVDVVADDEGNPSYLIKDGEEFRLSKSHDIDTTTFSPPSKEDIPFSLVRGEDIIECYKKEDKGLFNDLLVYLKRFSFLEFKQWLIVACFVFLTYLQDFPDIHYMPMLLFYAVPERGKSRTGKSIIYVAFRGVHLVDLREANIFRYSENLRATLFFDMMDLWTKAVKNGAEDILLGRYEKGAKAARVIYPEKGAFQDMVHYDIYGPTIIATNQNIHKILDTRCLNTSMPNKPGEYENPTQEKGLPLKARLIAWRARVMDKSLPIVKHIPELTGRLWDITQPLLQVCSMVYPEGFDELKEAFIEIARQRVEDRKESIDGKIVSILEELSPTDKATWIIKVADIEEKLNENRAEKDKFSSQYIGGKLKALGFNKRKVNGRSQIILVRRDFDTLLKGYNNISSDMYAEPLPLSTSCTEPENTPCSIGSDSGSDLVDTGNYLSLSTNSLPANTGVNTTSLRPVDSSIECGQSSDDNILSLETDCEVEF</sequence>
<organism evidence="1 2">
    <name type="scientific">Candidatus Magnetominusculus xianensis</name>
    <dbReference type="NCBI Taxonomy" id="1748249"/>
    <lineage>
        <taxon>Bacteria</taxon>
        <taxon>Pseudomonadati</taxon>
        <taxon>Nitrospirota</taxon>
        <taxon>Nitrospiria</taxon>
        <taxon>Nitrospirales</taxon>
        <taxon>Nitrospiraceae</taxon>
        <taxon>Candidatus Magnetominusculus</taxon>
    </lineage>
</organism>
<keyword evidence="2" id="KW-1185">Reference proteome</keyword>
<gene>
    <name evidence="1" type="ORF">ASN18_0591</name>
</gene>
<name>A0ABR5SI72_9BACT</name>
<proteinExistence type="predicted"/>
<comment type="caution">
    <text evidence="1">The sequence shown here is derived from an EMBL/GenBank/DDBJ whole genome shotgun (WGS) entry which is preliminary data.</text>
</comment>
<protein>
    <recommendedName>
        <fullName evidence="3">DUF3631 domain-containing protein</fullName>
    </recommendedName>
</protein>
<dbReference type="Proteomes" id="UP000060487">
    <property type="component" value="Unassembled WGS sequence"/>
</dbReference>
<reference evidence="1 2" key="1">
    <citation type="submission" date="2015-11" db="EMBL/GenBank/DDBJ databases">
        <authorList>
            <person name="Lin W."/>
        </authorList>
    </citation>
    <scope>NUCLEOTIDE SEQUENCE [LARGE SCALE GENOMIC DNA]</scope>
    <source>
        <strain evidence="1 2">HCH-1</strain>
    </source>
</reference>
<evidence type="ECO:0008006" key="3">
    <source>
        <dbReference type="Google" id="ProtNLM"/>
    </source>
</evidence>
<evidence type="ECO:0000313" key="1">
    <source>
        <dbReference type="EMBL" id="KWT92038.1"/>
    </source>
</evidence>
<accession>A0ABR5SI72</accession>